<evidence type="ECO:0000256" key="1">
    <source>
        <dbReference type="ARBA" id="ARBA00002904"/>
    </source>
</evidence>
<dbReference type="GO" id="GO:0015976">
    <property type="term" value="P:carbon utilization"/>
    <property type="evidence" value="ECO:0007669"/>
    <property type="project" value="InterPro"/>
</dbReference>
<dbReference type="EC" id="4.2.1.1" evidence="3 8"/>
<dbReference type="InterPro" id="IPR045066">
    <property type="entry name" value="Beta_CA_cladeB"/>
</dbReference>
<keyword evidence="4 7" id="KW-0862">Zinc</keyword>
<evidence type="ECO:0000256" key="3">
    <source>
        <dbReference type="ARBA" id="ARBA00012925"/>
    </source>
</evidence>
<dbReference type="SMART" id="SM00947">
    <property type="entry name" value="Pro_CA"/>
    <property type="match status" value="1"/>
</dbReference>
<evidence type="ECO:0000256" key="5">
    <source>
        <dbReference type="ARBA" id="ARBA00023239"/>
    </source>
</evidence>
<gene>
    <name evidence="9" type="ORF">Cni_G29441</name>
</gene>
<dbReference type="GO" id="GO:0008270">
    <property type="term" value="F:zinc ion binding"/>
    <property type="evidence" value="ECO:0007669"/>
    <property type="project" value="UniProtKB-UniRule"/>
</dbReference>
<proteinExistence type="inferred from homology"/>
<dbReference type="FunFam" id="3.40.1050.10:FF:000003">
    <property type="entry name" value="Carbonic anhydrase"/>
    <property type="match status" value="1"/>
</dbReference>
<keyword evidence="7" id="KW-0479">Metal-binding</keyword>
<dbReference type="PANTHER" id="PTHR11002:SF56">
    <property type="entry name" value="BETA CARBONIC ANHYDRASE 2, CHLOROPLASTIC"/>
    <property type="match status" value="1"/>
</dbReference>
<dbReference type="InterPro" id="IPR001765">
    <property type="entry name" value="Carbonic_anhydrase"/>
</dbReference>
<protein>
    <recommendedName>
        <fullName evidence="3 8">Carbonic anhydrase</fullName>
        <ecNumber evidence="3 8">4.2.1.1</ecNumber>
    </recommendedName>
    <alternativeName>
        <fullName evidence="8">Carbonate dehydratase</fullName>
    </alternativeName>
</protein>
<dbReference type="SUPFAM" id="SSF53056">
    <property type="entry name" value="beta-carbonic anhydrase, cab"/>
    <property type="match status" value="1"/>
</dbReference>
<evidence type="ECO:0000313" key="10">
    <source>
        <dbReference type="Proteomes" id="UP001327560"/>
    </source>
</evidence>
<name>A0AAQ3L968_9LILI</name>
<dbReference type="CDD" id="cd00884">
    <property type="entry name" value="beta_CA_cladeB"/>
    <property type="match status" value="1"/>
</dbReference>
<dbReference type="PANTHER" id="PTHR11002">
    <property type="entry name" value="CARBONIC ANHYDRASE"/>
    <property type="match status" value="1"/>
</dbReference>
<accession>A0AAQ3L968</accession>
<feature type="binding site" evidence="7">
    <location>
        <position position="210"/>
    </location>
    <ligand>
        <name>Zn(2+)</name>
        <dbReference type="ChEBI" id="CHEBI:29105"/>
    </ligand>
</feature>
<dbReference type="Gene3D" id="3.40.1050.10">
    <property type="entry name" value="Carbonic anhydrase"/>
    <property type="match status" value="1"/>
</dbReference>
<feature type="binding site" evidence="7">
    <location>
        <position position="147"/>
    </location>
    <ligand>
        <name>Zn(2+)</name>
        <dbReference type="ChEBI" id="CHEBI:29105"/>
    </ligand>
</feature>
<evidence type="ECO:0000256" key="4">
    <source>
        <dbReference type="ARBA" id="ARBA00022833"/>
    </source>
</evidence>
<comment type="catalytic activity">
    <reaction evidence="6 8">
        <text>hydrogencarbonate + H(+) = CO2 + H2O</text>
        <dbReference type="Rhea" id="RHEA:10748"/>
        <dbReference type="ChEBI" id="CHEBI:15377"/>
        <dbReference type="ChEBI" id="CHEBI:15378"/>
        <dbReference type="ChEBI" id="CHEBI:16526"/>
        <dbReference type="ChEBI" id="CHEBI:17544"/>
        <dbReference type="EC" id="4.2.1.1"/>
    </reaction>
</comment>
<dbReference type="Proteomes" id="UP001327560">
    <property type="component" value="Chromosome 9"/>
</dbReference>
<comment type="cofactor">
    <cofactor evidence="7">
        <name>Zn(2+)</name>
        <dbReference type="ChEBI" id="CHEBI:29105"/>
    </cofactor>
    <text evidence="7">Binds 1 zinc ion per subunit.</text>
</comment>
<evidence type="ECO:0000256" key="6">
    <source>
        <dbReference type="ARBA" id="ARBA00048348"/>
    </source>
</evidence>
<keyword evidence="5 8" id="KW-0456">Lyase</keyword>
<feature type="binding site" evidence="7">
    <location>
        <position position="207"/>
    </location>
    <ligand>
        <name>Zn(2+)</name>
        <dbReference type="ChEBI" id="CHEBI:29105"/>
    </ligand>
</feature>
<dbReference type="AlphaFoldDB" id="A0AAQ3L968"/>
<evidence type="ECO:0000256" key="2">
    <source>
        <dbReference type="ARBA" id="ARBA00006217"/>
    </source>
</evidence>
<keyword evidence="10" id="KW-1185">Reference proteome</keyword>
<dbReference type="PROSITE" id="PS00704">
    <property type="entry name" value="PROK_CO2_ANHYDRASE_1"/>
    <property type="match status" value="1"/>
</dbReference>
<feature type="binding site" evidence="7">
    <location>
        <position position="149"/>
    </location>
    <ligand>
        <name>Zn(2+)</name>
        <dbReference type="ChEBI" id="CHEBI:29105"/>
    </ligand>
</feature>
<sequence length="305" mass="34110">MLPALIYLSTYIRKQLLSLSSRCVGDRRMFRGTRCIKNLGRDSRAAALTRPAVVVSGLRSRAAAPSPSRSYFPQLVRRSPPVTDGASTLLPTVAAAPRMLALAKEMDPVKRLTSGFELFKKEVYEKNTNLFTQLAKTQKPKFLVFACADSRVCPSVVFNFQPGEAFTVRNIANIVPPYDQTRYSGVGAAIEYAVLRLEVQNIAVIGHSRCGGIEKLMSLKDCTKASGFIEDWLKVCLPAWEKVKAEHPTLPPEDQRTHCEKEAVNLSLENLKSYPFVKERQEKKTLKLIGAHYNFVIGSFDIWEI</sequence>
<dbReference type="InterPro" id="IPR036874">
    <property type="entry name" value="Carbonic_anhydrase_sf"/>
</dbReference>
<dbReference type="GO" id="GO:0004089">
    <property type="term" value="F:carbonate dehydratase activity"/>
    <property type="evidence" value="ECO:0007669"/>
    <property type="project" value="UniProtKB-UniRule"/>
</dbReference>
<comment type="function">
    <text evidence="1 8">Reversible hydration of carbon dioxide.</text>
</comment>
<dbReference type="InterPro" id="IPR015892">
    <property type="entry name" value="Carbonic_anhydrase_CS"/>
</dbReference>
<evidence type="ECO:0000313" key="9">
    <source>
        <dbReference type="EMBL" id="WOL20636.1"/>
    </source>
</evidence>
<dbReference type="Pfam" id="PF00484">
    <property type="entry name" value="Pro_CA"/>
    <property type="match status" value="1"/>
</dbReference>
<evidence type="ECO:0000256" key="8">
    <source>
        <dbReference type="RuleBase" id="RU003956"/>
    </source>
</evidence>
<organism evidence="9 10">
    <name type="scientific">Canna indica</name>
    <name type="common">Indian-shot</name>
    <dbReference type="NCBI Taxonomy" id="4628"/>
    <lineage>
        <taxon>Eukaryota</taxon>
        <taxon>Viridiplantae</taxon>
        <taxon>Streptophyta</taxon>
        <taxon>Embryophyta</taxon>
        <taxon>Tracheophyta</taxon>
        <taxon>Spermatophyta</taxon>
        <taxon>Magnoliopsida</taxon>
        <taxon>Liliopsida</taxon>
        <taxon>Zingiberales</taxon>
        <taxon>Cannaceae</taxon>
        <taxon>Canna</taxon>
    </lineage>
</organism>
<comment type="similarity">
    <text evidence="2 8">Belongs to the beta-class carbonic anhydrase family.</text>
</comment>
<reference evidence="9 10" key="1">
    <citation type="submission" date="2023-10" db="EMBL/GenBank/DDBJ databases">
        <title>Chromosome-scale genome assembly provides insights into flower coloration mechanisms of Canna indica.</title>
        <authorList>
            <person name="Li C."/>
        </authorList>
    </citation>
    <scope>NUCLEOTIDE SEQUENCE [LARGE SCALE GENOMIC DNA]</scope>
    <source>
        <tissue evidence="9">Flower</tissue>
    </source>
</reference>
<evidence type="ECO:0000256" key="7">
    <source>
        <dbReference type="PIRSR" id="PIRSR601765-1"/>
    </source>
</evidence>
<dbReference type="EMBL" id="CP136898">
    <property type="protein sequence ID" value="WOL20636.1"/>
    <property type="molecule type" value="Genomic_DNA"/>
</dbReference>